<evidence type="ECO:0000259" key="2">
    <source>
        <dbReference type="Pfam" id="PF20150"/>
    </source>
</evidence>
<dbReference type="InterPro" id="IPR045518">
    <property type="entry name" value="2EXR"/>
</dbReference>
<protein>
    <recommendedName>
        <fullName evidence="2">2EXR domain-containing protein</fullName>
    </recommendedName>
</protein>
<reference evidence="3" key="1">
    <citation type="journal article" date="2021" name="Nat. Commun.">
        <title>Genetic determinants of endophytism in the Arabidopsis root mycobiome.</title>
        <authorList>
            <person name="Mesny F."/>
            <person name="Miyauchi S."/>
            <person name="Thiergart T."/>
            <person name="Pickel B."/>
            <person name="Atanasova L."/>
            <person name="Karlsson M."/>
            <person name="Huettel B."/>
            <person name="Barry K.W."/>
            <person name="Haridas S."/>
            <person name="Chen C."/>
            <person name="Bauer D."/>
            <person name="Andreopoulos W."/>
            <person name="Pangilinan J."/>
            <person name="LaButti K."/>
            <person name="Riley R."/>
            <person name="Lipzen A."/>
            <person name="Clum A."/>
            <person name="Drula E."/>
            <person name="Henrissat B."/>
            <person name="Kohler A."/>
            <person name="Grigoriev I.V."/>
            <person name="Martin F.M."/>
            <person name="Hacquard S."/>
        </authorList>
    </citation>
    <scope>NUCLEOTIDE SEQUENCE</scope>
    <source>
        <strain evidence="3">MPI-SDFR-AT-0117</strain>
    </source>
</reference>
<keyword evidence="4" id="KW-1185">Reference proteome</keyword>
<feature type="region of interest" description="Disordered" evidence="1">
    <location>
        <begin position="215"/>
        <end position="238"/>
    </location>
</feature>
<gene>
    <name evidence="3" type="ORF">F5X68DRAFT_237445</name>
</gene>
<organism evidence="3 4">
    <name type="scientific">Plectosphaerella plurivora</name>
    <dbReference type="NCBI Taxonomy" id="936078"/>
    <lineage>
        <taxon>Eukaryota</taxon>
        <taxon>Fungi</taxon>
        <taxon>Dikarya</taxon>
        <taxon>Ascomycota</taxon>
        <taxon>Pezizomycotina</taxon>
        <taxon>Sordariomycetes</taxon>
        <taxon>Hypocreomycetidae</taxon>
        <taxon>Glomerellales</taxon>
        <taxon>Plectosphaerellaceae</taxon>
        <taxon>Plectosphaerella</taxon>
    </lineage>
</organism>
<feature type="domain" description="2EXR" evidence="2">
    <location>
        <begin position="11"/>
        <end position="95"/>
    </location>
</feature>
<evidence type="ECO:0000313" key="4">
    <source>
        <dbReference type="Proteomes" id="UP000770015"/>
    </source>
</evidence>
<feature type="compositionally biased region" description="Acidic residues" evidence="1">
    <location>
        <begin position="219"/>
        <end position="229"/>
    </location>
</feature>
<dbReference type="OrthoDB" id="5242916at2759"/>
<sequence>MESSNTTPLAFPRFLDLPAELQLQIWEDAMPNAPSAHNINMHMKQFAYGGNDSPVVWHWNAISWLEPKGPQPHGGYKTLRETCVTSKQVVDRYQKGKGMTLPIDIGPKREEFISRLANFPAEDFLVPPIESAQVHIDDLLIMKEYSHGGCWPFPPEVQFERTFFPGRGARHLAVPYCNVAEFIMWPLHGHIAYAAEVPTTTLAFFFIFPPETFSGPGGEDPEASEEEEWSQGSESATESLELKVFRDPRRLAPRQSTPEQFWMRTRRYYTVSAGHVEEGAPSAMRKLIRALHAFEEEMCIGQSAIANGWEDELSKFSNPGNLPQISWGFMTWEDLE</sequence>
<evidence type="ECO:0000256" key="1">
    <source>
        <dbReference type="SAM" id="MobiDB-lite"/>
    </source>
</evidence>
<accession>A0A9P9A3K8</accession>
<dbReference type="Pfam" id="PF20150">
    <property type="entry name" value="2EXR"/>
    <property type="match status" value="1"/>
</dbReference>
<proteinExistence type="predicted"/>
<dbReference type="AlphaFoldDB" id="A0A9P9A3K8"/>
<dbReference type="EMBL" id="JAGSXJ010000042">
    <property type="protein sequence ID" value="KAH6663586.1"/>
    <property type="molecule type" value="Genomic_DNA"/>
</dbReference>
<name>A0A9P9A3K8_9PEZI</name>
<evidence type="ECO:0000313" key="3">
    <source>
        <dbReference type="EMBL" id="KAH6663586.1"/>
    </source>
</evidence>
<dbReference type="Proteomes" id="UP000770015">
    <property type="component" value="Unassembled WGS sequence"/>
</dbReference>
<comment type="caution">
    <text evidence="3">The sequence shown here is derived from an EMBL/GenBank/DDBJ whole genome shotgun (WGS) entry which is preliminary data.</text>
</comment>